<evidence type="ECO:0000313" key="1">
    <source>
        <dbReference type="EMBL" id="MDH0149045.1"/>
    </source>
</evidence>
<reference evidence="1" key="1">
    <citation type="submission" date="2022-09" db="EMBL/GenBank/DDBJ databases">
        <title>Intensive care unit water sources are persistently colonized with multi-drug resistant bacteria and are the site of extensive horizontal gene transfer of antibiotic resistance genes.</title>
        <authorList>
            <person name="Diorio-Toth L."/>
        </authorList>
    </citation>
    <scope>NUCLEOTIDE SEQUENCE</scope>
    <source>
        <strain evidence="1">GD04147</strain>
    </source>
</reference>
<sequence>MKTYSAFLQRVIPNAGPRANFKTTVQAVSSEMARITAEAQYPGYKCANAPVPVR</sequence>
<dbReference type="AlphaFoldDB" id="A0AA42HBK8"/>
<proteinExistence type="predicted"/>
<dbReference type="EMBL" id="JAODZE010000041">
    <property type="protein sequence ID" value="MDH0149045.1"/>
    <property type="molecule type" value="Genomic_DNA"/>
</dbReference>
<dbReference type="Proteomes" id="UP001158076">
    <property type="component" value="Unassembled WGS sequence"/>
</dbReference>
<organism evidence="1 2">
    <name type="scientific">Stutzerimonas stutzeri</name>
    <name type="common">Pseudomonas stutzeri</name>
    <dbReference type="NCBI Taxonomy" id="316"/>
    <lineage>
        <taxon>Bacteria</taxon>
        <taxon>Pseudomonadati</taxon>
        <taxon>Pseudomonadota</taxon>
        <taxon>Gammaproteobacteria</taxon>
        <taxon>Pseudomonadales</taxon>
        <taxon>Pseudomonadaceae</taxon>
        <taxon>Stutzerimonas</taxon>
    </lineage>
</organism>
<dbReference type="RefSeq" id="WP_168355697.1">
    <property type="nucleotide sequence ID" value="NZ_BSTP01000021.1"/>
</dbReference>
<accession>A0AA42HBK8</accession>
<name>A0AA42HBK8_STUST</name>
<protein>
    <submittedName>
        <fullName evidence="1">Uncharacterized protein</fullName>
    </submittedName>
</protein>
<gene>
    <name evidence="1" type="ORF">N7335_21895</name>
</gene>
<evidence type="ECO:0000313" key="2">
    <source>
        <dbReference type="Proteomes" id="UP001158076"/>
    </source>
</evidence>
<comment type="caution">
    <text evidence="1">The sequence shown here is derived from an EMBL/GenBank/DDBJ whole genome shotgun (WGS) entry which is preliminary data.</text>
</comment>